<dbReference type="PANTHER" id="PTHR37422:SF13">
    <property type="entry name" value="LIPOPOLYSACCHARIDE BIOSYNTHESIS PROTEIN PA4999-RELATED"/>
    <property type="match status" value="1"/>
</dbReference>
<evidence type="ECO:0000256" key="3">
    <source>
        <dbReference type="ARBA" id="ARBA00022989"/>
    </source>
</evidence>
<comment type="caution">
    <text evidence="7">The sequence shown here is derived from an EMBL/GenBank/DDBJ whole genome shotgun (WGS) entry which is preliminary data.</text>
</comment>
<dbReference type="Proteomes" id="UP000033881">
    <property type="component" value="Unassembled WGS sequence"/>
</dbReference>
<feature type="transmembrane region" description="Helical" evidence="5">
    <location>
        <begin position="255"/>
        <end position="273"/>
    </location>
</feature>
<dbReference type="STRING" id="1618574.UT24_C0012G0003"/>
<dbReference type="InterPro" id="IPR007016">
    <property type="entry name" value="O-antigen_ligase-rel_domated"/>
</dbReference>
<evidence type="ECO:0000256" key="5">
    <source>
        <dbReference type="SAM" id="Phobius"/>
    </source>
</evidence>
<feature type="transmembrane region" description="Helical" evidence="5">
    <location>
        <begin position="211"/>
        <end position="228"/>
    </location>
</feature>
<feature type="domain" description="O-antigen ligase-related" evidence="6">
    <location>
        <begin position="221"/>
        <end position="384"/>
    </location>
</feature>
<feature type="transmembrane region" description="Helical" evidence="5">
    <location>
        <begin position="375"/>
        <end position="395"/>
    </location>
</feature>
<dbReference type="PANTHER" id="PTHR37422">
    <property type="entry name" value="TEICHURONIC ACID BIOSYNTHESIS PROTEIN TUAE"/>
    <property type="match status" value="1"/>
</dbReference>
<feature type="transmembrane region" description="Helical" evidence="5">
    <location>
        <begin position="75"/>
        <end position="96"/>
    </location>
</feature>
<name>A0A0G0MJ23_9BACT</name>
<evidence type="ECO:0000313" key="7">
    <source>
        <dbReference type="EMBL" id="KKR00381.1"/>
    </source>
</evidence>
<feature type="transmembrane region" description="Helical" evidence="5">
    <location>
        <begin position="189"/>
        <end position="206"/>
    </location>
</feature>
<dbReference type="Pfam" id="PF04932">
    <property type="entry name" value="Wzy_C"/>
    <property type="match status" value="1"/>
</dbReference>
<evidence type="ECO:0000256" key="1">
    <source>
        <dbReference type="ARBA" id="ARBA00004141"/>
    </source>
</evidence>
<proteinExistence type="predicted"/>
<sequence length="457" mass="51821">MQKLIKSPETLLKYLVAGILIAVPLYPKFPFIRIPGTFVSVRLEDLLLILSFIFWLIFFFPGIKNFFKNDILRAIIIFLGVGVISLFSAIFVTQTITPHIGILHWFRRIEYFVPLVLGMTVIKKLAGNLNFFFKIILLIIFFAFIYGFGQRYLSWPIIITQNQEYSKGVALRWMSGSHINSTFAGHYDLATFLVLVLPLVITSLFILKGKLTKVFLAGTWLISLWLLVNTASRISLVSYLIASTFSLVLIKKYKAIPIVILISIGFIGFSSNLQERYGRLWNVVRERVLEIKILDNLVADDVYAQDSEEFLFKKDKPSPTPTPVPVFEDRSSSIRLNVEWPRALRAFSKNPLLGTGYSSITLATDNDFLRLLGEVGLLGFLAFLLIFVNFCTALLKVWPFPKNFEGLELAFVAGISGSLPGLFLNAVFIDIFEASKFAIIFWLLIGMTISLIDKNHE</sequence>
<accession>A0A0G0MJ23</accession>
<feature type="transmembrane region" description="Helical" evidence="5">
    <location>
        <begin position="12"/>
        <end position="34"/>
    </location>
</feature>
<protein>
    <recommendedName>
        <fullName evidence="6">O-antigen ligase-related domain-containing protein</fullName>
    </recommendedName>
</protein>
<dbReference type="EMBL" id="LBWB01000012">
    <property type="protein sequence ID" value="KKR00381.1"/>
    <property type="molecule type" value="Genomic_DNA"/>
</dbReference>
<feature type="transmembrane region" description="Helical" evidence="5">
    <location>
        <begin position="46"/>
        <end position="63"/>
    </location>
</feature>
<feature type="transmembrane region" description="Helical" evidence="5">
    <location>
        <begin position="407"/>
        <end position="428"/>
    </location>
</feature>
<organism evidence="7 8">
    <name type="scientific">Candidatus Woesebacteria bacterium GW2011_GWB1_39_12</name>
    <dbReference type="NCBI Taxonomy" id="1618574"/>
    <lineage>
        <taxon>Bacteria</taxon>
        <taxon>Candidatus Woeseibacteriota</taxon>
    </lineage>
</organism>
<dbReference type="GO" id="GO:0016020">
    <property type="term" value="C:membrane"/>
    <property type="evidence" value="ECO:0007669"/>
    <property type="project" value="UniProtKB-SubCell"/>
</dbReference>
<dbReference type="InterPro" id="IPR051533">
    <property type="entry name" value="WaaL-like"/>
</dbReference>
<evidence type="ECO:0000259" key="6">
    <source>
        <dbReference type="Pfam" id="PF04932"/>
    </source>
</evidence>
<feature type="transmembrane region" description="Helical" evidence="5">
    <location>
        <begin position="434"/>
        <end position="452"/>
    </location>
</feature>
<gene>
    <name evidence="7" type="ORF">UT24_C0012G0003</name>
</gene>
<keyword evidence="3 5" id="KW-1133">Transmembrane helix</keyword>
<keyword evidence="4 5" id="KW-0472">Membrane</keyword>
<evidence type="ECO:0000313" key="8">
    <source>
        <dbReference type="Proteomes" id="UP000033881"/>
    </source>
</evidence>
<evidence type="ECO:0000256" key="2">
    <source>
        <dbReference type="ARBA" id="ARBA00022692"/>
    </source>
</evidence>
<dbReference type="AlphaFoldDB" id="A0A0G0MJ23"/>
<comment type="subcellular location">
    <subcellularLocation>
        <location evidence="1">Membrane</location>
        <topology evidence="1">Multi-pass membrane protein</topology>
    </subcellularLocation>
</comment>
<keyword evidence="2 5" id="KW-0812">Transmembrane</keyword>
<evidence type="ECO:0000256" key="4">
    <source>
        <dbReference type="ARBA" id="ARBA00023136"/>
    </source>
</evidence>
<reference evidence="7 8" key="1">
    <citation type="journal article" date="2015" name="Nature">
        <title>rRNA introns, odd ribosomes, and small enigmatic genomes across a large radiation of phyla.</title>
        <authorList>
            <person name="Brown C.T."/>
            <person name="Hug L.A."/>
            <person name="Thomas B.C."/>
            <person name="Sharon I."/>
            <person name="Castelle C.J."/>
            <person name="Singh A."/>
            <person name="Wilkins M.J."/>
            <person name="Williams K.H."/>
            <person name="Banfield J.F."/>
        </authorList>
    </citation>
    <scope>NUCLEOTIDE SEQUENCE [LARGE SCALE GENOMIC DNA]</scope>
</reference>
<feature type="transmembrane region" description="Helical" evidence="5">
    <location>
        <begin position="129"/>
        <end position="148"/>
    </location>
</feature>